<organism evidence="9 10">
    <name type="scientific">Terrisporobacter othiniensis</name>
    <dbReference type="NCBI Taxonomy" id="1577792"/>
    <lineage>
        <taxon>Bacteria</taxon>
        <taxon>Bacillati</taxon>
        <taxon>Bacillota</taxon>
        <taxon>Clostridia</taxon>
        <taxon>Peptostreptococcales</taxon>
        <taxon>Peptostreptococcaceae</taxon>
        <taxon>Terrisporobacter</taxon>
    </lineage>
</organism>
<dbReference type="PANTHER" id="PTHR43280">
    <property type="entry name" value="ARAC-FAMILY TRANSCRIPTIONAL REGULATOR"/>
    <property type="match status" value="1"/>
</dbReference>
<dbReference type="SUPFAM" id="SSF52172">
    <property type="entry name" value="CheY-like"/>
    <property type="match status" value="1"/>
</dbReference>
<evidence type="ECO:0000259" key="8">
    <source>
        <dbReference type="PROSITE" id="PS50110"/>
    </source>
</evidence>
<dbReference type="InterPro" id="IPR020449">
    <property type="entry name" value="Tscrpt_reg_AraC-type_HTH"/>
</dbReference>
<dbReference type="RefSeq" id="WP_039679879.1">
    <property type="nucleotide sequence ID" value="NZ_JAWGXO010000002.1"/>
</dbReference>
<keyword evidence="6" id="KW-0597">Phosphoprotein</keyword>
<gene>
    <name evidence="9" type="ORF">QX51_10525</name>
</gene>
<evidence type="ECO:0000313" key="10">
    <source>
        <dbReference type="Proteomes" id="UP000031189"/>
    </source>
</evidence>
<dbReference type="GO" id="GO:0003700">
    <property type="term" value="F:DNA-binding transcription factor activity"/>
    <property type="evidence" value="ECO:0007669"/>
    <property type="project" value="InterPro"/>
</dbReference>
<dbReference type="InterPro" id="IPR001789">
    <property type="entry name" value="Sig_transdc_resp-reg_receiver"/>
</dbReference>
<dbReference type="SUPFAM" id="SSF46689">
    <property type="entry name" value="Homeodomain-like"/>
    <property type="match status" value="2"/>
</dbReference>
<sequence>MLNIIVVEDEAPIRDWIVYNISKISDDYKVLSSANNGKEGFELIKDLKPEVIISDIKMPIMDGIELTKKVKEIMPNVYVVLLSNYAEFNYAKQAISCGVFEYLIKSDIRPKELKDVFSKIEKDIISKKELFINKENKNNEIKYDENKYSKSILMALKYIDLNYKDTICLADISKNVFLSQEYFSRLFKEEVGENFSTYLTNYRLNKAEQLLKNSDMKVGEIALEVGYQNPSYFSKTYKKYKGISPDDDRF</sequence>
<dbReference type="PROSITE" id="PS00041">
    <property type="entry name" value="HTH_ARAC_FAMILY_1"/>
    <property type="match status" value="1"/>
</dbReference>
<protein>
    <recommendedName>
        <fullName evidence="1">Stage 0 sporulation protein A homolog</fullName>
    </recommendedName>
</protein>
<dbReference type="Proteomes" id="UP000031189">
    <property type="component" value="Unassembled WGS sequence"/>
</dbReference>
<keyword evidence="4" id="KW-0804">Transcription</keyword>
<dbReference type="PANTHER" id="PTHR43280:SF2">
    <property type="entry name" value="HTH-TYPE TRANSCRIPTIONAL REGULATOR EXSA"/>
    <property type="match status" value="1"/>
</dbReference>
<evidence type="ECO:0000256" key="2">
    <source>
        <dbReference type="ARBA" id="ARBA00023015"/>
    </source>
</evidence>
<dbReference type="STRING" id="1577792.QX51_10525"/>
<dbReference type="PRINTS" id="PR00032">
    <property type="entry name" value="HTHARAC"/>
</dbReference>
<dbReference type="AlphaFoldDB" id="A0A0B3VVX9"/>
<proteinExistence type="predicted"/>
<evidence type="ECO:0000259" key="7">
    <source>
        <dbReference type="PROSITE" id="PS01124"/>
    </source>
</evidence>
<feature type="domain" description="HTH araC/xylS-type" evidence="7">
    <location>
        <begin position="153"/>
        <end position="250"/>
    </location>
</feature>
<evidence type="ECO:0000256" key="1">
    <source>
        <dbReference type="ARBA" id="ARBA00018672"/>
    </source>
</evidence>
<evidence type="ECO:0000256" key="5">
    <source>
        <dbReference type="ARBA" id="ARBA00024867"/>
    </source>
</evidence>
<dbReference type="PROSITE" id="PS50110">
    <property type="entry name" value="RESPONSE_REGULATORY"/>
    <property type="match status" value="1"/>
</dbReference>
<dbReference type="EMBL" id="JWHR01000097">
    <property type="protein sequence ID" value="KHS56988.1"/>
    <property type="molecule type" value="Genomic_DNA"/>
</dbReference>
<dbReference type="Gene3D" id="3.40.50.2300">
    <property type="match status" value="1"/>
</dbReference>
<dbReference type="PROSITE" id="PS01124">
    <property type="entry name" value="HTH_ARAC_FAMILY_2"/>
    <property type="match status" value="1"/>
</dbReference>
<accession>A0A0B3VVX9</accession>
<dbReference type="GO" id="GO:0043565">
    <property type="term" value="F:sequence-specific DNA binding"/>
    <property type="evidence" value="ECO:0007669"/>
    <property type="project" value="InterPro"/>
</dbReference>
<dbReference type="InterPro" id="IPR011006">
    <property type="entry name" value="CheY-like_superfamily"/>
</dbReference>
<dbReference type="InterPro" id="IPR018060">
    <property type="entry name" value="HTH_AraC"/>
</dbReference>
<keyword evidence="10" id="KW-1185">Reference proteome</keyword>
<evidence type="ECO:0000313" key="9">
    <source>
        <dbReference type="EMBL" id="KHS56988.1"/>
    </source>
</evidence>
<evidence type="ECO:0000256" key="3">
    <source>
        <dbReference type="ARBA" id="ARBA00023125"/>
    </source>
</evidence>
<dbReference type="CDD" id="cd17536">
    <property type="entry name" value="REC_YesN-like"/>
    <property type="match status" value="1"/>
</dbReference>
<comment type="caution">
    <text evidence="9">The sequence shown here is derived from an EMBL/GenBank/DDBJ whole genome shotgun (WGS) entry which is preliminary data.</text>
</comment>
<dbReference type="GO" id="GO:0000160">
    <property type="term" value="P:phosphorelay signal transduction system"/>
    <property type="evidence" value="ECO:0007669"/>
    <property type="project" value="InterPro"/>
</dbReference>
<name>A0A0B3VVX9_9FIRM</name>
<dbReference type="InterPro" id="IPR009057">
    <property type="entry name" value="Homeodomain-like_sf"/>
</dbReference>
<evidence type="ECO:0000256" key="4">
    <source>
        <dbReference type="ARBA" id="ARBA00023163"/>
    </source>
</evidence>
<dbReference type="Pfam" id="PF00072">
    <property type="entry name" value="Response_reg"/>
    <property type="match status" value="1"/>
</dbReference>
<dbReference type="Gene3D" id="1.10.10.60">
    <property type="entry name" value="Homeodomain-like"/>
    <property type="match status" value="2"/>
</dbReference>
<dbReference type="SMART" id="SM00448">
    <property type="entry name" value="REC"/>
    <property type="match status" value="1"/>
</dbReference>
<dbReference type="InterPro" id="IPR018062">
    <property type="entry name" value="HTH_AraC-typ_CS"/>
</dbReference>
<feature type="modified residue" description="4-aspartylphosphate" evidence="6">
    <location>
        <position position="55"/>
    </location>
</feature>
<feature type="domain" description="Response regulatory" evidence="8">
    <location>
        <begin position="3"/>
        <end position="120"/>
    </location>
</feature>
<keyword evidence="3" id="KW-0238">DNA-binding</keyword>
<dbReference type="SMART" id="SM00342">
    <property type="entry name" value="HTH_ARAC"/>
    <property type="match status" value="1"/>
</dbReference>
<keyword evidence="2" id="KW-0805">Transcription regulation</keyword>
<reference evidence="9 10" key="1">
    <citation type="submission" date="2014-12" db="EMBL/GenBank/DDBJ databases">
        <title>Draft genome sequence of Terrisporobacter sp. 08-306576, isolated from the blood culture of a bacteremia patient.</title>
        <authorList>
            <person name="Lund L.C."/>
            <person name="Sydenham T.V."/>
            <person name="Hogh S.V."/>
            <person name="Skov M.N."/>
            <person name="Kemp M."/>
            <person name="Justesen U.S."/>
        </authorList>
    </citation>
    <scope>NUCLEOTIDE SEQUENCE [LARGE SCALE GENOMIC DNA]</scope>
    <source>
        <strain evidence="9 10">08-306576</strain>
    </source>
</reference>
<dbReference type="Pfam" id="PF12833">
    <property type="entry name" value="HTH_18"/>
    <property type="match status" value="1"/>
</dbReference>
<comment type="function">
    <text evidence="5">May play the central regulatory role in sporulation. It may be an element of the effector pathway responsible for the activation of sporulation genes in response to nutritional stress. Spo0A may act in concert with spo0H (a sigma factor) to control the expression of some genes that are critical to the sporulation process.</text>
</comment>
<evidence type="ECO:0000256" key="6">
    <source>
        <dbReference type="PROSITE-ProRule" id="PRU00169"/>
    </source>
</evidence>
<dbReference type="OrthoDB" id="324626at2"/>